<keyword evidence="2" id="KW-0723">Serine/threonine-protein kinase</keyword>
<dbReference type="PANTHER" id="PTHR43289">
    <property type="entry name" value="MITOGEN-ACTIVATED PROTEIN KINASE KINASE KINASE 20-RELATED"/>
    <property type="match status" value="1"/>
</dbReference>
<dbReference type="Gene3D" id="1.10.510.10">
    <property type="entry name" value="Transferase(Phosphotransferase) domain 1"/>
    <property type="match status" value="1"/>
</dbReference>
<reference evidence="16 17" key="1">
    <citation type="submission" date="2018-06" db="EMBL/GenBank/DDBJ databases">
        <title>Thermoflavimicrobium daqus sp. nov., a thermophilic microbe isolated from Moutai-flavour Daqu.</title>
        <authorList>
            <person name="Wang X."/>
            <person name="Zhou H."/>
        </authorList>
    </citation>
    <scope>NUCLEOTIDE SEQUENCE [LARGE SCALE GENOMIC DNA]</scope>
    <source>
        <strain evidence="16 17">FBKL4.011</strain>
    </source>
</reference>
<evidence type="ECO:0000256" key="14">
    <source>
        <dbReference type="SAM" id="Phobius"/>
    </source>
</evidence>
<evidence type="ECO:0000256" key="4">
    <source>
        <dbReference type="ARBA" id="ARBA00022679"/>
    </source>
</evidence>
<dbReference type="FunFam" id="1.10.510.10:FF:000021">
    <property type="entry name" value="Serine/threonine protein kinase"/>
    <property type="match status" value="1"/>
</dbReference>
<evidence type="ECO:0000256" key="6">
    <source>
        <dbReference type="ARBA" id="ARBA00022777"/>
    </source>
</evidence>
<dbReference type="GO" id="GO:0071224">
    <property type="term" value="P:cellular response to peptidoglycan"/>
    <property type="evidence" value="ECO:0007669"/>
    <property type="project" value="UniProtKB-ARBA"/>
</dbReference>
<dbReference type="FunFam" id="3.30.200.20:FF:000035">
    <property type="entry name" value="Serine/threonine protein kinase Stk1"/>
    <property type="match status" value="1"/>
</dbReference>
<comment type="catalytic activity">
    <reaction evidence="9">
        <text>L-threonyl-[protein] + ATP = O-phospho-L-threonyl-[protein] + ADP + H(+)</text>
        <dbReference type="Rhea" id="RHEA:46608"/>
        <dbReference type="Rhea" id="RHEA-COMP:11060"/>
        <dbReference type="Rhea" id="RHEA-COMP:11605"/>
        <dbReference type="ChEBI" id="CHEBI:15378"/>
        <dbReference type="ChEBI" id="CHEBI:30013"/>
        <dbReference type="ChEBI" id="CHEBI:30616"/>
        <dbReference type="ChEBI" id="CHEBI:61977"/>
        <dbReference type="ChEBI" id="CHEBI:456216"/>
        <dbReference type="EC" id="2.7.11.1"/>
    </reaction>
</comment>
<accession>A0A364K3L8</accession>
<dbReference type="EMBL" id="QJKK01000006">
    <property type="protein sequence ID" value="RAL23432.1"/>
    <property type="molecule type" value="Genomic_DNA"/>
</dbReference>
<keyword evidence="6" id="KW-0418">Kinase</keyword>
<dbReference type="Pfam" id="PF00069">
    <property type="entry name" value="Pkinase"/>
    <property type="match status" value="1"/>
</dbReference>
<keyword evidence="17" id="KW-1185">Reference proteome</keyword>
<dbReference type="Proteomes" id="UP000251213">
    <property type="component" value="Unassembled WGS sequence"/>
</dbReference>
<evidence type="ECO:0000256" key="11">
    <source>
        <dbReference type="ARBA" id="ARBA00060432"/>
    </source>
</evidence>
<keyword evidence="5 13" id="KW-0547">Nucleotide-binding</keyword>
<dbReference type="PANTHER" id="PTHR43289:SF6">
    <property type="entry name" value="SERINE_THREONINE-PROTEIN KINASE NEKL-3"/>
    <property type="match status" value="1"/>
</dbReference>
<gene>
    <name evidence="16" type="ORF">DL897_12170</name>
</gene>
<keyword evidence="7 13" id="KW-0067">ATP-binding</keyword>
<evidence type="ECO:0000256" key="8">
    <source>
        <dbReference type="ARBA" id="ARBA00022968"/>
    </source>
</evidence>
<feature type="binding site" evidence="13">
    <location>
        <position position="39"/>
    </location>
    <ligand>
        <name>ATP</name>
        <dbReference type="ChEBI" id="CHEBI:30616"/>
    </ligand>
</feature>
<feature type="transmembrane region" description="Helical" evidence="14">
    <location>
        <begin position="310"/>
        <end position="329"/>
    </location>
</feature>
<evidence type="ECO:0000256" key="7">
    <source>
        <dbReference type="ARBA" id="ARBA00022840"/>
    </source>
</evidence>
<comment type="caution">
    <text evidence="16">The sequence shown here is derived from an EMBL/GenBank/DDBJ whole genome shotgun (WGS) entry which is preliminary data.</text>
</comment>
<evidence type="ECO:0000313" key="16">
    <source>
        <dbReference type="EMBL" id="RAL23432.1"/>
    </source>
</evidence>
<organism evidence="16 17">
    <name type="scientific">Thermoflavimicrobium daqui</name>
    <dbReference type="NCBI Taxonomy" id="2137476"/>
    <lineage>
        <taxon>Bacteria</taxon>
        <taxon>Bacillati</taxon>
        <taxon>Bacillota</taxon>
        <taxon>Bacilli</taxon>
        <taxon>Bacillales</taxon>
        <taxon>Thermoactinomycetaceae</taxon>
        <taxon>Thermoflavimicrobium</taxon>
    </lineage>
</organism>
<dbReference type="Gene3D" id="3.30.200.20">
    <property type="entry name" value="Phosphorylase Kinase, domain 1"/>
    <property type="match status" value="1"/>
</dbReference>
<keyword evidence="14" id="KW-1133">Transmembrane helix</keyword>
<evidence type="ECO:0000313" key="17">
    <source>
        <dbReference type="Proteomes" id="UP000251213"/>
    </source>
</evidence>
<dbReference type="InterPro" id="IPR000719">
    <property type="entry name" value="Prot_kinase_dom"/>
</dbReference>
<dbReference type="GO" id="GO:0009847">
    <property type="term" value="P:spore germination"/>
    <property type="evidence" value="ECO:0007669"/>
    <property type="project" value="UniProtKB-ARBA"/>
</dbReference>
<dbReference type="SMART" id="SM00220">
    <property type="entry name" value="S_TKc"/>
    <property type="match status" value="1"/>
</dbReference>
<dbReference type="GO" id="GO:0004674">
    <property type="term" value="F:protein serine/threonine kinase activity"/>
    <property type="evidence" value="ECO:0007669"/>
    <property type="project" value="UniProtKB-KW"/>
</dbReference>
<comment type="catalytic activity">
    <reaction evidence="10">
        <text>L-seryl-[protein] + ATP = O-phospho-L-seryl-[protein] + ADP + H(+)</text>
        <dbReference type="Rhea" id="RHEA:17989"/>
        <dbReference type="Rhea" id="RHEA-COMP:9863"/>
        <dbReference type="Rhea" id="RHEA-COMP:11604"/>
        <dbReference type="ChEBI" id="CHEBI:15378"/>
        <dbReference type="ChEBI" id="CHEBI:29999"/>
        <dbReference type="ChEBI" id="CHEBI:30616"/>
        <dbReference type="ChEBI" id="CHEBI:83421"/>
        <dbReference type="ChEBI" id="CHEBI:456216"/>
        <dbReference type="EC" id="2.7.11.1"/>
    </reaction>
</comment>
<dbReference type="InterPro" id="IPR017441">
    <property type="entry name" value="Protein_kinase_ATP_BS"/>
</dbReference>
<dbReference type="PROSITE" id="PS00107">
    <property type="entry name" value="PROTEIN_KINASE_ATP"/>
    <property type="match status" value="1"/>
</dbReference>
<dbReference type="InterPro" id="IPR011009">
    <property type="entry name" value="Kinase-like_dom_sf"/>
</dbReference>
<dbReference type="CDD" id="cd14014">
    <property type="entry name" value="STKc_PknB_like"/>
    <property type="match status" value="1"/>
</dbReference>
<evidence type="ECO:0000256" key="1">
    <source>
        <dbReference type="ARBA" id="ARBA00012513"/>
    </source>
</evidence>
<dbReference type="PROSITE" id="PS50011">
    <property type="entry name" value="PROTEIN_KINASE_DOM"/>
    <property type="match status" value="1"/>
</dbReference>
<keyword evidence="14" id="KW-0472">Membrane</keyword>
<dbReference type="GO" id="GO:0005524">
    <property type="term" value="F:ATP binding"/>
    <property type="evidence" value="ECO:0007669"/>
    <property type="project" value="UniProtKB-UniRule"/>
</dbReference>
<keyword evidence="4" id="KW-0808">Transferase</keyword>
<evidence type="ECO:0000256" key="9">
    <source>
        <dbReference type="ARBA" id="ARBA00047899"/>
    </source>
</evidence>
<dbReference type="AlphaFoldDB" id="A0A364K3L8"/>
<evidence type="ECO:0000256" key="5">
    <source>
        <dbReference type="ARBA" id="ARBA00022741"/>
    </source>
</evidence>
<dbReference type="SUPFAM" id="SSF56112">
    <property type="entry name" value="Protein kinase-like (PK-like)"/>
    <property type="match status" value="1"/>
</dbReference>
<evidence type="ECO:0000259" key="15">
    <source>
        <dbReference type="PROSITE" id="PS50011"/>
    </source>
</evidence>
<keyword evidence="8" id="KW-0735">Signal-anchor</keyword>
<name>A0A364K3L8_9BACL</name>
<evidence type="ECO:0000256" key="10">
    <source>
        <dbReference type="ARBA" id="ARBA00048679"/>
    </source>
</evidence>
<evidence type="ECO:0000256" key="2">
    <source>
        <dbReference type="ARBA" id="ARBA00022527"/>
    </source>
</evidence>
<protein>
    <recommendedName>
        <fullName evidence="12">Serine/threonine-protein kinase PrkC</fullName>
        <ecNumber evidence="1">2.7.11.1</ecNumber>
    </recommendedName>
</protein>
<dbReference type="RefSeq" id="WP_113659415.1">
    <property type="nucleotide sequence ID" value="NZ_KZ845668.1"/>
</dbReference>
<reference evidence="16 17" key="2">
    <citation type="submission" date="2018-06" db="EMBL/GenBank/DDBJ databases">
        <authorList>
            <person name="Zhirakovskaya E."/>
        </authorList>
    </citation>
    <scope>NUCLEOTIDE SEQUENCE [LARGE SCALE GENOMIC DNA]</scope>
    <source>
        <strain evidence="16 17">FBKL4.011</strain>
    </source>
</reference>
<dbReference type="EC" id="2.7.11.1" evidence="1"/>
<sequence length="554" mass="64008">MEGQKLNDRYLIIKQIGKGGMGKVYQAKDERLGRNVAIKVMYDNLKEDEEFVRRFIQEAKALAKISHPHVIQVYNVDSADKTSYIVLELMKGPTLRQKLDEQGKIHYKETISIISKVLKGLSKAHQFGIIHRDIKPHNIMLGMDGRWKLMDLGASKWLTSFSDLTNSVGIIGTVQYFSPEQAQGKQVGIPSDLYSVGIVLYEMLTGQLPFQANEKIAIALKHVTEPVPDPQEFNPDLPDELCRVLLKLLEKDPSKRYRSGEELMVYLEKSVLKRKKDVRKEEIKKSIQIKQKEELNKANPPFIPVWKRKGIWIGGIFSIFLLATGYFILTTTSEAESALNQEQKSIQNILERSLRKMEQMKGIQLEIDEQRQLGNSLEKTQQANVVLQGNQLFVMFARSEIAEHMEGSTCYRGKINDSEWLATKVCMSSIYRNYHPKELLLKSKPYIRKMLKKEQDDTYIIQMKLNEEDHFYPLIDKYWEMREVKPMMVEKCSLHINIEIDKSDLQVKEVDMNLNVKHKNKNWLSNWFGLSRFSSIQAKTYTKVVGIGSIRSSN</sequence>
<keyword evidence="14" id="KW-0812">Transmembrane</keyword>
<evidence type="ECO:0000256" key="3">
    <source>
        <dbReference type="ARBA" id="ARBA00022544"/>
    </source>
</evidence>
<dbReference type="InterPro" id="IPR008271">
    <property type="entry name" value="Ser/Thr_kinase_AS"/>
</dbReference>
<dbReference type="GO" id="GO:0007165">
    <property type="term" value="P:signal transduction"/>
    <property type="evidence" value="ECO:0007669"/>
    <property type="project" value="UniProtKB-ARBA"/>
</dbReference>
<keyword evidence="3" id="KW-0309">Germination</keyword>
<dbReference type="OrthoDB" id="9788659at2"/>
<evidence type="ECO:0000256" key="13">
    <source>
        <dbReference type="PROSITE-ProRule" id="PRU10141"/>
    </source>
</evidence>
<comment type="subcellular location">
    <subcellularLocation>
        <location evidence="11">Spore membrane</location>
        <topology evidence="11">Single-pass type II membrane protein</topology>
    </subcellularLocation>
</comment>
<evidence type="ECO:0000256" key="12">
    <source>
        <dbReference type="ARBA" id="ARBA00070041"/>
    </source>
</evidence>
<feature type="domain" description="Protein kinase" evidence="15">
    <location>
        <begin position="10"/>
        <end position="267"/>
    </location>
</feature>
<dbReference type="PROSITE" id="PS00108">
    <property type="entry name" value="PROTEIN_KINASE_ST"/>
    <property type="match status" value="1"/>
</dbReference>
<proteinExistence type="predicted"/>